<proteinExistence type="predicted"/>
<protein>
    <submittedName>
        <fullName evidence="3">Dipeptidyl aminopeptidase/acylaminoacyl peptidase</fullName>
    </submittedName>
</protein>
<name>A0ABU1V029_9GAMM</name>
<dbReference type="PANTHER" id="PTHR42776">
    <property type="entry name" value="SERINE PEPTIDASE S9 FAMILY MEMBER"/>
    <property type="match status" value="1"/>
</dbReference>
<gene>
    <name evidence="3" type="ORF">J2X05_002821</name>
</gene>
<dbReference type="SUPFAM" id="SSF82171">
    <property type="entry name" value="DPP6 N-terminal domain-like"/>
    <property type="match status" value="1"/>
</dbReference>
<evidence type="ECO:0000256" key="1">
    <source>
        <dbReference type="ARBA" id="ARBA00022801"/>
    </source>
</evidence>
<evidence type="ECO:0000313" key="3">
    <source>
        <dbReference type="EMBL" id="MDR7090795.1"/>
    </source>
</evidence>
<dbReference type="Gene3D" id="3.40.50.1820">
    <property type="entry name" value="alpha/beta hydrolase"/>
    <property type="match status" value="1"/>
</dbReference>
<reference evidence="3 4" key="1">
    <citation type="submission" date="2023-07" db="EMBL/GenBank/DDBJ databases">
        <title>Sorghum-associated microbial communities from plants grown in Nebraska, USA.</title>
        <authorList>
            <person name="Schachtman D."/>
        </authorList>
    </citation>
    <scope>NUCLEOTIDE SEQUENCE [LARGE SCALE GENOMIC DNA]</scope>
    <source>
        <strain evidence="3 4">BE190</strain>
    </source>
</reference>
<dbReference type="EMBL" id="JAVDVX010000005">
    <property type="protein sequence ID" value="MDR7090795.1"/>
    <property type="molecule type" value="Genomic_DNA"/>
</dbReference>
<evidence type="ECO:0000259" key="2">
    <source>
        <dbReference type="Pfam" id="PF00326"/>
    </source>
</evidence>
<dbReference type="SUPFAM" id="SSF53474">
    <property type="entry name" value="alpha/beta-Hydrolases"/>
    <property type="match status" value="1"/>
</dbReference>
<dbReference type="Gene3D" id="2.120.10.30">
    <property type="entry name" value="TolB, C-terminal domain"/>
    <property type="match status" value="1"/>
</dbReference>
<evidence type="ECO:0000313" key="4">
    <source>
        <dbReference type="Proteomes" id="UP001253595"/>
    </source>
</evidence>
<comment type="caution">
    <text evidence="3">The sequence shown here is derived from an EMBL/GenBank/DDBJ whole genome shotgun (WGS) entry which is preliminary data.</text>
</comment>
<dbReference type="InterPro" id="IPR001375">
    <property type="entry name" value="Peptidase_S9_cat"/>
</dbReference>
<accession>A0ABU1V029</accession>
<keyword evidence="4" id="KW-1185">Reference proteome</keyword>
<keyword evidence="3" id="KW-0031">Aminopeptidase</keyword>
<dbReference type="InterPro" id="IPR011042">
    <property type="entry name" value="6-blade_b-propeller_TolB-like"/>
</dbReference>
<feature type="domain" description="Peptidase S9 prolyl oligopeptidase catalytic" evidence="2">
    <location>
        <begin position="451"/>
        <end position="650"/>
    </location>
</feature>
<sequence length="664" mass="75929">MTRLKYLFLFLLFGYANIITSAYGLEGITDPAQIPAENFFKENTEFSYRISPDGKQLAFIRKYTQTYNIVITDLDKFVEVHEFAVSKNSPEHLTWISNSRLVFGLSGVIYSVNQDGADLRVLLSNIYDADKVKGYISFVDNLRYWSLLKRPRGNEEDVLFLSYNSDGHANVHKINIYTGEKTDLYDAEELKADGLYTDRDGKVILIEKIKKEQHSFYRLVNDKDDLELASLDIANQRYQLNYDAKSYLNRSVVVHEIGYEKDTMYLSEKTSGDRYQLVKYNYATNAHEVIGSDPVYDVGSPDERVSLHYDYKNRKLVGFSYNADKHKTVWLDERFKKYQQTLDKKYPGQINIIYDWNENADKLLVVSSDSKTKGKVIVFDAAKNKAIVQTDYSNVLSPDHMKDTSIYKYKTQDGTAITSYLTPPATSSTKKWPLIVMPHGGPFARSHYGYDGHMQYFSTRGFAVLEPNFRGSTGYGVQHLIAGKQQIADLMLADIADGVRALINENKVDPSQVYILGFSYGGYAAIMSAIKYPDLYSAAVSAAAPLDLNKQLKHYKKEEHWFAYEFWQDLIGVKQQGKKFVESISPYQRVDDIKIPLLVFHGDQDSIIPKEQAEDFKKLVEKKKLNIPVRIIQSEGHGWDLVSSNTYFAEKAVELFKANKKSAQ</sequence>
<dbReference type="GO" id="GO:0004177">
    <property type="term" value="F:aminopeptidase activity"/>
    <property type="evidence" value="ECO:0007669"/>
    <property type="project" value="UniProtKB-KW"/>
</dbReference>
<organism evidence="3 4">
    <name type="scientific">Cellvibrio fibrivorans</name>
    <dbReference type="NCBI Taxonomy" id="126350"/>
    <lineage>
        <taxon>Bacteria</taxon>
        <taxon>Pseudomonadati</taxon>
        <taxon>Pseudomonadota</taxon>
        <taxon>Gammaproteobacteria</taxon>
        <taxon>Cellvibrionales</taxon>
        <taxon>Cellvibrionaceae</taxon>
        <taxon>Cellvibrio</taxon>
    </lineage>
</organism>
<keyword evidence="1" id="KW-0378">Hydrolase</keyword>
<dbReference type="PANTHER" id="PTHR42776:SF27">
    <property type="entry name" value="DIPEPTIDYL PEPTIDASE FAMILY MEMBER 6"/>
    <property type="match status" value="1"/>
</dbReference>
<dbReference type="Pfam" id="PF00326">
    <property type="entry name" value="Peptidase_S9"/>
    <property type="match status" value="1"/>
</dbReference>
<keyword evidence="3" id="KW-0645">Protease</keyword>
<dbReference type="Proteomes" id="UP001253595">
    <property type="component" value="Unassembled WGS sequence"/>
</dbReference>
<dbReference type="InterPro" id="IPR029058">
    <property type="entry name" value="AB_hydrolase_fold"/>
</dbReference>
<dbReference type="RefSeq" id="WP_310073407.1">
    <property type="nucleotide sequence ID" value="NZ_JAVDVX010000005.1"/>
</dbReference>